<dbReference type="AlphaFoldDB" id="A0A7Y2H122"/>
<evidence type="ECO:0008006" key="3">
    <source>
        <dbReference type="Google" id="ProtNLM"/>
    </source>
</evidence>
<evidence type="ECO:0000313" key="2">
    <source>
        <dbReference type="Proteomes" id="UP000547674"/>
    </source>
</evidence>
<reference evidence="1 2" key="1">
    <citation type="submission" date="2020-03" db="EMBL/GenBank/DDBJ databases">
        <title>Metabolic flexibility allows generalist bacteria to become dominant in a frequently disturbed ecosystem.</title>
        <authorList>
            <person name="Chen Y.-J."/>
            <person name="Leung P.M."/>
            <person name="Bay S.K."/>
            <person name="Hugenholtz P."/>
            <person name="Kessler A.J."/>
            <person name="Shelley G."/>
            <person name="Waite D.W."/>
            <person name="Cook P.L."/>
            <person name="Greening C."/>
        </authorList>
    </citation>
    <scope>NUCLEOTIDE SEQUENCE [LARGE SCALE GENOMIC DNA]</scope>
    <source>
        <strain evidence="1">SS_bin_28</strain>
    </source>
</reference>
<protein>
    <recommendedName>
        <fullName evidence="3">DUF4198 domain-containing protein</fullName>
    </recommendedName>
</protein>
<gene>
    <name evidence="1" type="ORF">HKN21_02080</name>
</gene>
<dbReference type="Proteomes" id="UP000547674">
    <property type="component" value="Unassembled WGS sequence"/>
</dbReference>
<proteinExistence type="predicted"/>
<evidence type="ECO:0000313" key="1">
    <source>
        <dbReference type="EMBL" id="NNF05526.1"/>
    </source>
</evidence>
<dbReference type="EMBL" id="JABDJR010000070">
    <property type="protein sequence ID" value="NNF05526.1"/>
    <property type="molecule type" value="Genomic_DNA"/>
</dbReference>
<name>A0A7Y2H122_UNCEI</name>
<organism evidence="1 2">
    <name type="scientific">Eiseniibacteriota bacterium</name>
    <dbReference type="NCBI Taxonomy" id="2212470"/>
    <lineage>
        <taxon>Bacteria</taxon>
        <taxon>Candidatus Eiseniibacteriota</taxon>
    </lineage>
</organism>
<comment type="caution">
    <text evidence="1">The sequence shown here is derived from an EMBL/GenBank/DDBJ whole genome shotgun (WGS) entry which is preliminary data.</text>
</comment>
<sequence>LLLNGEPVAGHPVVANRGTTNKLEGKQKEFTDEQGRVRFVVDGAGTWVLRTVCLMPAGEPQEPLWDSYWAAYTLTIPQNK</sequence>
<accession>A0A7Y2H122</accession>
<feature type="non-terminal residue" evidence="1">
    <location>
        <position position="1"/>
    </location>
</feature>